<dbReference type="AlphaFoldDB" id="T1CUS0"/>
<dbReference type="GO" id="GO:0004824">
    <property type="term" value="F:lysine-tRNA ligase activity"/>
    <property type="evidence" value="ECO:0007669"/>
    <property type="project" value="TreeGrafter"/>
</dbReference>
<dbReference type="GO" id="GO:0000166">
    <property type="term" value="F:nucleotide binding"/>
    <property type="evidence" value="ECO:0007669"/>
    <property type="project" value="InterPro"/>
</dbReference>
<dbReference type="InterPro" id="IPR044136">
    <property type="entry name" value="Lys-tRNA-ligase_II_N"/>
</dbReference>
<dbReference type="GO" id="GO:0005829">
    <property type="term" value="C:cytosol"/>
    <property type="evidence" value="ECO:0007669"/>
    <property type="project" value="TreeGrafter"/>
</dbReference>
<protein>
    <submittedName>
        <fullName evidence="3">Lysyl-tRNA synthetase</fullName>
    </submittedName>
</protein>
<feature type="domain" description="OB" evidence="2">
    <location>
        <begin position="58"/>
        <end position="127"/>
    </location>
</feature>
<keyword evidence="3" id="KW-0436">Ligase</keyword>
<keyword evidence="1" id="KW-0547">Nucleotide-binding</keyword>
<dbReference type="SUPFAM" id="SSF50249">
    <property type="entry name" value="Nucleic acid-binding proteins"/>
    <property type="match status" value="1"/>
</dbReference>
<dbReference type="InterPro" id="IPR012340">
    <property type="entry name" value="NA-bd_OB-fold"/>
</dbReference>
<dbReference type="PANTHER" id="PTHR42918">
    <property type="entry name" value="LYSYL-TRNA SYNTHETASE"/>
    <property type="match status" value="1"/>
</dbReference>
<evidence type="ECO:0000313" key="3">
    <source>
        <dbReference type="EMBL" id="EQD72724.1"/>
    </source>
</evidence>
<dbReference type="Gene3D" id="2.40.50.140">
    <property type="entry name" value="Nucleic acid-binding proteins"/>
    <property type="match status" value="1"/>
</dbReference>
<feature type="non-terminal residue" evidence="3">
    <location>
        <position position="127"/>
    </location>
</feature>
<dbReference type="InterPro" id="IPR004365">
    <property type="entry name" value="NA-bd_OB_tRNA"/>
</dbReference>
<organism evidence="3">
    <name type="scientific">mine drainage metagenome</name>
    <dbReference type="NCBI Taxonomy" id="410659"/>
    <lineage>
        <taxon>unclassified sequences</taxon>
        <taxon>metagenomes</taxon>
        <taxon>ecological metagenomes</taxon>
    </lineage>
</organism>
<evidence type="ECO:0000256" key="1">
    <source>
        <dbReference type="ARBA" id="ARBA00022741"/>
    </source>
</evidence>
<comment type="caution">
    <text evidence="3">The sequence shown here is derived from an EMBL/GenBank/DDBJ whole genome shotgun (WGS) entry which is preliminary data.</text>
</comment>
<gene>
    <name evidence="3" type="ORF">B1B_03600</name>
</gene>
<dbReference type="EMBL" id="AUZY01002221">
    <property type="protein sequence ID" value="EQD72724.1"/>
    <property type="molecule type" value="Genomic_DNA"/>
</dbReference>
<proteinExistence type="predicted"/>
<dbReference type="GO" id="GO:0006430">
    <property type="term" value="P:lysyl-tRNA aminoacylation"/>
    <property type="evidence" value="ECO:0007669"/>
    <property type="project" value="TreeGrafter"/>
</dbReference>
<reference evidence="3" key="1">
    <citation type="submission" date="2013-08" db="EMBL/GenBank/DDBJ databases">
        <authorList>
            <person name="Mendez C."/>
            <person name="Richter M."/>
            <person name="Ferrer M."/>
            <person name="Sanchez J."/>
        </authorList>
    </citation>
    <scope>NUCLEOTIDE SEQUENCE</scope>
</reference>
<dbReference type="Pfam" id="PF01336">
    <property type="entry name" value="tRNA_anti-codon"/>
    <property type="match status" value="1"/>
</dbReference>
<evidence type="ECO:0000259" key="2">
    <source>
        <dbReference type="Pfam" id="PF01336"/>
    </source>
</evidence>
<reference evidence="3" key="2">
    <citation type="journal article" date="2014" name="ISME J.">
        <title>Microbial stratification in low pH oxic and suboxic macroscopic growths along an acid mine drainage.</title>
        <authorList>
            <person name="Mendez-Garcia C."/>
            <person name="Mesa V."/>
            <person name="Sprenger R.R."/>
            <person name="Richter M."/>
            <person name="Diez M.S."/>
            <person name="Solano J."/>
            <person name="Bargiela R."/>
            <person name="Golyshina O.V."/>
            <person name="Manteca A."/>
            <person name="Ramos J.L."/>
            <person name="Gallego J.R."/>
            <person name="Llorente I."/>
            <person name="Martins Dos Santos V.A."/>
            <person name="Jensen O.N."/>
            <person name="Pelaez A.I."/>
            <person name="Sanchez J."/>
            <person name="Ferrer M."/>
        </authorList>
    </citation>
    <scope>NUCLEOTIDE SEQUENCE</scope>
</reference>
<dbReference type="PANTHER" id="PTHR42918:SF15">
    <property type="entry name" value="LYSINE--TRNA LIGASE, CHLOROPLASTIC_MITOCHONDRIAL"/>
    <property type="match status" value="1"/>
</dbReference>
<dbReference type="GO" id="GO:0000049">
    <property type="term" value="F:tRNA binding"/>
    <property type="evidence" value="ECO:0007669"/>
    <property type="project" value="TreeGrafter"/>
</dbReference>
<name>T1CUS0_9ZZZZ</name>
<accession>T1CUS0</accession>
<dbReference type="CDD" id="cd04322">
    <property type="entry name" value="LysRS_N"/>
    <property type="match status" value="1"/>
</dbReference>
<sequence>MPEESHLERERRGKIARWRAEGREPFPWSFPDRTLVREVRALTSSLAPGEEVVGRTARVAGRLLTIRSHGGTSFIDLEDASGTLQLLLTTHELGEETYTRWLADLDPGDIIGAVGLPAVSRRGEPSL</sequence>
<keyword evidence="3" id="KW-0030">Aminoacyl-tRNA synthetase</keyword>